<protein>
    <recommendedName>
        <fullName evidence="8">BZIP domain-containing protein</fullName>
    </recommendedName>
</protein>
<evidence type="ECO:0000256" key="4">
    <source>
        <dbReference type="ARBA" id="ARBA00023163"/>
    </source>
</evidence>
<feature type="region of interest" description="Disordered" evidence="7">
    <location>
        <begin position="262"/>
        <end position="300"/>
    </location>
</feature>
<dbReference type="Proteomes" id="UP000054350">
    <property type="component" value="Unassembled WGS sequence"/>
</dbReference>
<evidence type="ECO:0000256" key="6">
    <source>
        <dbReference type="SAM" id="Coils"/>
    </source>
</evidence>
<dbReference type="SMART" id="SM00338">
    <property type="entry name" value="BRLZ"/>
    <property type="match status" value="1"/>
</dbReference>
<feature type="compositionally biased region" description="Basic residues" evidence="7">
    <location>
        <begin position="56"/>
        <end position="81"/>
    </location>
</feature>
<dbReference type="CDD" id="cd12193">
    <property type="entry name" value="bZIP_GCN4"/>
    <property type="match status" value="1"/>
</dbReference>
<reference evidence="9 10" key="1">
    <citation type="submission" date="2009-11" db="EMBL/GenBank/DDBJ databases">
        <title>Annotation of Allomyces macrogynus ATCC 38327.</title>
        <authorList>
            <consortium name="The Broad Institute Genome Sequencing Platform"/>
            <person name="Russ C."/>
            <person name="Cuomo C."/>
            <person name="Burger G."/>
            <person name="Gray M.W."/>
            <person name="Holland P.W.H."/>
            <person name="King N."/>
            <person name="Lang F.B.F."/>
            <person name="Roger A.J."/>
            <person name="Ruiz-Trillo I."/>
            <person name="Young S.K."/>
            <person name="Zeng Q."/>
            <person name="Gargeya S."/>
            <person name="Fitzgerald M."/>
            <person name="Haas B."/>
            <person name="Abouelleil A."/>
            <person name="Alvarado L."/>
            <person name="Arachchi H.M."/>
            <person name="Berlin A."/>
            <person name="Chapman S.B."/>
            <person name="Gearin G."/>
            <person name="Goldberg J."/>
            <person name="Griggs A."/>
            <person name="Gujja S."/>
            <person name="Hansen M."/>
            <person name="Heiman D."/>
            <person name="Howarth C."/>
            <person name="Larimer J."/>
            <person name="Lui A."/>
            <person name="MacDonald P.J.P."/>
            <person name="McCowen C."/>
            <person name="Montmayeur A."/>
            <person name="Murphy C."/>
            <person name="Neiman D."/>
            <person name="Pearson M."/>
            <person name="Priest M."/>
            <person name="Roberts A."/>
            <person name="Saif S."/>
            <person name="Shea T."/>
            <person name="Sisk P."/>
            <person name="Stolte C."/>
            <person name="Sykes S."/>
            <person name="Wortman J."/>
            <person name="Nusbaum C."/>
            <person name="Birren B."/>
        </authorList>
    </citation>
    <scope>NUCLEOTIDE SEQUENCE [LARGE SCALE GENOMIC DNA]</scope>
    <source>
        <strain evidence="9 10">ATCC 38327</strain>
    </source>
</reference>
<evidence type="ECO:0000313" key="10">
    <source>
        <dbReference type="Proteomes" id="UP000054350"/>
    </source>
</evidence>
<dbReference type="PANTHER" id="PTHR13044:SF14">
    <property type="entry name" value="CRYPTOCEPHAL, ISOFORM A"/>
    <property type="match status" value="1"/>
</dbReference>
<dbReference type="OMA" id="HARTAAW"/>
<dbReference type="InterPro" id="IPR046347">
    <property type="entry name" value="bZIP_sf"/>
</dbReference>
<dbReference type="PANTHER" id="PTHR13044">
    <property type="entry name" value="ACTIVATING TRANSCRIPTION FACTOR ATF 4/5"/>
    <property type="match status" value="1"/>
</dbReference>
<dbReference type="AlphaFoldDB" id="A0A0L0RYU8"/>
<evidence type="ECO:0000313" key="9">
    <source>
        <dbReference type="EMBL" id="KNE55330.1"/>
    </source>
</evidence>
<feature type="region of interest" description="Disordered" evidence="7">
    <location>
        <begin position="50"/>
        <end position="82"/>
    </location>
</feature>
<dbReference type="Pfam" id="PF07716">
    <property type="entry name" value="bZIP_2"/>
    <property type="match status" value="1"/>
</dbReference>
<keyword evidence="2" id="KW-0805">Transcription regulation</keyword>
<dbReference type="GO" id="GO:0001228">
    <property type="term" value="F:DNA-binding transcription activator activity, RNA polymerase II-specific"/>
    <property type="evidence" value="ECO:0007669"/>
    <property type="project" value="TreeGrafter"/>
</dbReference>
<sequence length="473" mass="49408">MIKTTPTTTTTLATATSTALAAAATMPTLPPAPALPAPPAAHDAWQWSPPATYAPPRHHPHRHHVPPPPHHAHHPHTHHARTAAWPYPPPPPLPAYAYGHPPPVRHLPPPPPHGYDHDPVAHLQQVQQHATAMLSHAWPPGAADPTAAAAAAAAGVPASPPHRYPEPAAAWGAAGGARGGSGSGGGLYGGAPNAGPLPPHERTDVARHEWSAAADHTVHHAAVPPGMQFEFERDVRHSPPMAETTTASPAAEGGVVAAAGAVPALPSPTPLPPGSGGSTSTAASARAATTTAGSKPKLSAAEKLAIKRQRNTEAARRSRLRKMQRMEELEVRVIELEDQARELLLERAVHESDRQMWAAKENEYRAKIAALEERLLASVDAAAAVGAATAGGLEPTAWMGGEDAQGPLPPPAQVPGQPQRQQRQQRQDESHTPTAVVPNEEAAVPATGRGASTGRRARHRAQLPTSPRTSRCV</sequence>
<feature type="compositionally biased region" description="Low complexity" evidence="7">
    <location>
        <begin position="414"/>
        <end position="424"/>
    </location>
</feature>
<feature type="region of interest" description="Disordered" evidence="7">
    <location>
        <begin position="169"/>
        <end position="202"/>
    </location>
</feature>
<accession>A0A0L0RYU8</accession>
<comment type="subcellular location">
    <subcellularLocation>
        <location evidence="1">Nucleus</location>
    </subcellularLocation>
</comment>
<dbReference type="Gene3D" id="3.30.160.60">
    <property type="entry name" value="Classic Zinc Finger"/>
    <property type="match status" value="1"/>
</dbReference>
<dbReference type="OrthoDB" id="2257100at2759"/>
<feature type="compositionally biased region" description="Polar residues" evidence="7">
    <location>
        <begin position="463"/>
        <end position="473"/>
    </location>
</feature>
<dbReference type="VEuPathDB" id="FungiDB:AMAG_01232"/>
<evidence type="ECO:0000256" key="3">
    <source>
        <dbReference type="ARBA" id="ARBA00023125"/>
    </source>
</evidence>
<gene>
    <name evidence="9" type="ORF">AMAG_01232</name>
</gene>
<feature type="region of interest" description="Disordered" evidence="7">
    <location>
        <begin position="395"/>
        <end position="473"/>
    </location>
</feature>
<feature type="coiled-coil region" evidence="6">
    <location>
        <begin position="319"/>
        <end position="374"/>
    </location>
</feature>
<dbReference type="GO" id="GO:0000977">
    <property type="term" value="F:RNA polymerase II transcription regulatory region sequence-specific DNA binding"/>
    <property type="evidence" value="ECO:0007669"/>
    <property type="project" value="TreeGrafter"/>
</dbReference>
<proteinExistence type="predicted"/>
<keyword evidence="10" id="KW-1185">Reference proteome</keyword>
<reference evidence="10" key="2">
    <citation type="submission" date="2009-11" db="EMBL/GenBank/DDBJ databases">
        <title>The Genome Sequence of Allomyces macrogynus strain ATCC 38327.</title>
        <authorList>
            <consortium name="The Broad Institute Genome Sequencing Platform"/>
            <person name="Russ C."/>
            <person name="Cuomo C."/>
            <person name="Shea T."/>
            <person name="Young S.K."/>
            <person name="Zeng Q."/>
            <person name="Koehrsen M."/>
            <person name="Haas B."/>
            <person name="Borodovsky M."/>
            <person name="Guigo R."/>
            <person name="Alvarado L."/>
            <person name="Berlin A."/>
            <person name="Borenstein D."/>
            <person name="Chen Z."/>
            <person name="Engels R."/>
            <person name="Freedman E."/>
            <person name="Gellesch M."/>
            <person name="Goldberg J."/>
            <person name="Griggs A."/>
            <person name="Gujja S."/>
            <person name="Heiman D."/>
            <person name="Hepburn T."/>
            <person name="Howarth C."/>
            <person name="Jen D."/>
            <person name="Larson L."/>
            <person name="Lewis B."/>
            <person name="Mehta T."/>
            <person name="Park D."/>
            <person name="Pearson M."/>
            <person name="Roberts A."/>
            <person name="Saif S."/>
            <person name="Shenoy N."/>
            <person name="Sisk P."/>
            <person name="Stolte C."/>
            <person name="Sykes S."/>
            <person name="Walk T."/>
            <person name="White J."/>
            <person name="Yandava C."/>
            <person name="Burger G."/>
            <person name="Gray M.W."/>
            <person name="Holland P.W.H."/>
            <person name="King N."/>
            <person name="Lang F.B.F."/>
            <person name="Roger A.J."/>
            <person name="Ruiz-Trillo I."/>
            <person name="Lander E."/>
            <person name="Nusbaum C."/>
        </authorList>
    </citation>
    <scope>NUCLEOTIDE SEQUENCE [LARGE SCALE GENOMIC DNA]</scope>
    <source>
        <strain evidence="10">ATCC 38327</strain>
    </source>
</reference>
<dbReference type="PROSITE" id="PS00036">
    <property type="entry name" value="BZIP_BASIC"/>
    <property type="match status" value="1"/>
</dbReference>
<keyword evidence="4" id="KW-0804">Transcription</keyword>
<keyword evidence="5" id="KW-0539">Nucleus</keyword>
<name>A0A0L0RYU8_ALLM3</name>
<dbReference type="EMBL" id="GG745329">
    <property type="protein sequence ID" value="KNE55330.1"/>
    <property type="molecule type" value="Genomic_DNA"/>
</dbReference>
<evidence type="ECO:0000256" key="1">
    <source>
        <dbReference type="ARBA" id="ARBA00004123"/>
    </source>
</evidence>
<evidence type="ECO:0000256" key="2">
    <source>
        <dbReference type="ARBA" id="ARBA00023015"/>
    </source>
</evidence>
<evidence type="ECO:0000259" key="8">
    <source>
        <dbReference type="PROSITE" id="PS50217"/>
    </source>
</evidence>
<organism evidence="9 10">
    <name type="scientific">Allomyces macrogynus (strain ATCC 38327)</name>
    <name type="common">Allomyces javanicus var. macrogynus</name>
    <dbReference type="NCBI Taxonomy" id="578462"/>
    <lineage>
        <taxon>Eukaryota</taxon>
        <taxon>Fungi</taxon>
        <taxon>Fungi incertae sedis</taxon>
        <taxon>Blastocladiomycota</taxon>
        <taxon>Blastocladiomycetes</taxon>
        <taxon>Blastocladiales</taxon>
        <taxon>Blastocladiaceae</taxon>
        <taxon>Allomyces</taxon>
    </lineage>
</organism>
<feature type="compositionally biased region" description="Low complexity" evidence="7">
    <location>
        <begin position="433"/>
        <end position="454"/>
    </location>
</feature>
<dbReference type="SUPFAM" id="SSF57959">
    <property type="entry name" value="Leucine zipper domain"/>
    <property type="match status" value="1"/>
</dbReference>
<dbReference type="PROSITE" id="PS50217">
    <property type="entry name" value="BZIP"/>
    <property type="match status" value="1"/>
</dbReference>
<feature type="compositionally biased region" description="Low complexity" evidence="7">
    <location>
        <begin position="278"/>
        <end position="294"/>
    </location>
</feature>
<keyword evidence="3" id="KW-0238">DNA-binding</keyword>
<evidence type="ECO:0000256" key="5">
    <source>
        <dbReference type="ARBA" id="ARBA00023242"/>
    </source>
</evidence>
<feature type="domain" description="BZIP" evidence="8">
    <location>
        <begin position="301"/>
        <end position="346"/>
    </location>
</feature>
<keyword evidence="6" id="KW-0175">Coiled coil</keyword>
<dbReference type="STRING" id="578462.A0A0L0RYU8"/>
<dbReference type="GO" id="GO:0005634">
    <property type="term" value="C:nucleus"/>
    <property type="evidence" value="ECO:0007669"/>
    <property type="project" value="UniProtKB-SubCell"/>
</dbReference>
<dbReference type="InterPro" id="IPR004827">
    <property type="entry name" value="bZIP"/>
</dbReference>
<evidence type="ECO:0000256" key="7">
    <source>
        <dbReference type="SAM" id="MobiDB-lite"/>
    </source>
</evidence>
<feature type="compositionally biased region" description="Gly residues" evidence="7">
    <location>
        <begin position="173"/>
        <end position="189"/>
    </location>
</feature>